<dbReference type="NCBIfam" id="TIGR00937">
    <property type="entry name" value="2A51"/>
    <property type="match status" value="1"/>
</dbReference>
<evidence type="ECO:0000256" key="3">
    <source>
        <dbReference type="ARBA" id="ARBA00022475"/>
    </source>
</evidence>
<dbReference type="AlphaFoldDB" id="A0A1A6DXG2"/>
<evidence type="ECO:0008006" key="10">
    <source>
        <dbReference type="Google" id="ProtNLM"/>
    </source>
</evidence>
<evidence type="ECO:0000256" key="2">
    <source>
        <dbReference type="ARBA" id="ARBA00005262"/>
    </source>
</evidence>
<dbReference type="PIRSF" id="PIRSF004810">
    <property type="entry name" value="ChrA"/>
    <property type="match status" value="1"/>
</dbReference>
<keyword evidence="4 7" id="KW-0812">Transmembrane</keyword>
<dbReference type="OrthoDB" id="8969999at2"/>
<evidence type="ECO:0000256" key="1">
    <source>
        <dbReference type="ARBA" id="ARBA00004651"/>
    </source>
</evidence>
<feature type="transmembrane region" description="Helical" evidence="7">
    <location>
        <begin position="266"/>
        <end position="290"/>
    </location>
</feature>
<feature type="transmembrane region" description="Helical" evidence="7">
    <location>
        <begin position="381"/>
        <end position="398"/>
    </location>
</feature>
<evidence type="ECO:0000313" key="8">
    <source>
        <dbReference type="EMBL" id="OBS31642.1"/>
    </source>
</evidence>
<comment type="similarity">
    <text evidence="2">Belongs to the chromate ion transporter (CHR) (TC 2.A.51) family.</text>
</comment>
<evidence type="ECO:0000256" key="7">
    <source>
        <dbReference type="SAM" id="Phobius"/>
    </source>
</evidence>
<feature type="transmembrane region" description="Helical" evidence="7">
    <location>
        <begin position="84"/>
        <end position="106"/>
    </location>
</feature>
<name>A0A1A6DXG2_9BURK</name>
<keyword evidence="3" id="KW-1003">Cell membrane</keyword>
<dbReference type="Pfam" id="PF02417">
    <property type="entry name" value="Chromate_transp"/>
    <property type="match status" value="2"/>
</dbReference>
<feature type="transmembrane region" description="Helical" evidence="7">
    <location>
        <begin position="234"/>
        <end position="254"/>
    </location>
</feature>
<evidence type="ECO:0000313" key="9">
    <source>
        <dbReference type="Proteomes" id="UP000091969"/>
    </source>
</evidence>
<feature type="transmembrane region" description="Helical" evidence="7">
    <location>
        <begin position="203"/>
        <end position="222"/>
    </location>
</feature>
<keyword evidence="6 7" id="KW-0472">Membrane</keyword>
<proteinExistence type="inferred from homology"/>
<feature type="transmembrane region" description="Helical" evidence="7">
    <location>
        <begin position="296"/>
        <end position="321"/>
    </location>
</feature>
<evidence type="ECO:0000256" key="6">
    <source>
        <dbReference type="ARBA" id="ARBA00023136"/>
    </source>
</evidence>
<dbReference type="PANTHER" id="PTHR33567:SF3">
    <property type="entry name" value="CHROMATE ION TRANSPORTER (EUROFUNG)"/>
    <property type="match status" value="1"/>
</dbReference>
<dbReference type="RefSeq" id="WP_068606948.1">
    <property type="nucleotide sequence ID" value="NZ_LZDH01000012.1"/>
</dbReference>
<reference evidence="8 9" key="1">
    <citation type="submission" date="2016-06" db="EMBL/GenBank/DDBJ databases">
        <title>Genome sequence of Tepidimonas fonticaldi PL17.</title>
        <authorList>
            <person name="Pinnaka A.K."/>
        </authorList>
    </citation>
    <scope>NUCLEOTIDE SEQUENCE [LARGE SCALE GENOMIC DNA]</scope>
    <source>
        <strain evidence="8 9">PL17</strain>
    </source>
</reference>
<feature type="transmembrane region" description="Helical" evidence="7">
    <location>
        <begin position="118"/>
        <end position="138"/>
    </location>
</feature>
<sequence>MSPRDRARECLAIALLFLRLGLTSFGGPVAHLEVFRREFVQRRAWLDAHAYGDLVALCQVLPGPASSQVGMALGLLRQGYAGALAAWIGFTLPSAVAMAALALWLAGPAPGARVPPGLLQGLMLAAVAVVAHAVWGMARSYAPGGRRLAWAATVGVAAWVWPSAWAQPVLIALSAGFGAWAFRQGWAPPASPLAVGIGRRAGAVWLGLFGAGLAVLPMLAAWAPGGWWPVADAFYRIGALIFGGGHVVLPLIQAEVVGPGWIGAETFLAGYGAVQAMPGPMLTIASYVGAALTPPLGGWTGATVALLAIYAPAFLVLAGTLPGWTRWCQSPRLRPMLEGVHAGVAGLLAAALAHAAHAAIHGVATAVAAAAALALLRSGRVPVWALVGVYAAGGWMLGGH</sequence>
<keyword evidence="5 7" id="KW-1133">Transmembrane helix</keyword>
<keyword evidence="9" id="KW-1185">Reference proteome</keyword>
<feature type="transmembrane region" description="Helical" evidence="7">
    <location>
        <begin position="158"/>
        <end position="182"/>
    </location>
</feature>
<comment type="caution">
    <text evidence="8">The sequence shown here is derived from an EMBL/GenBank/DDBJ whole genome shotgun (WGS) entry which is preliminary data.</text>
</comment>
<protein>
    <recommendedName>
        <fullName evidence="10">Chromate transport protein</fullName>
    </recommendedName>
</protein>
<dbReference type="EMBL" id="LZDH01000012">
    <property type="protein sequence ID" value="OBS31642.1"/>
    <property type="molecule type" value="Genomic_DNA"/>
</dbReference>
<dbReference type="InterPro" id="IPR003370">
    <property type="entry name" value="Chromate_transpt"/>
</dbReference>
<dbReference type="InterPro" id="IPR014047">
    <property type="entry name" value="Chr_Tranpt_l_chain"/>
</dbReference>
<dbReference type="GO" id="GO:0015109">
    <property type="term" value="F:chromate transmembrane transporter activity"/>
    <property type="evidence" value="ECO:0007669"/>
    <property type="project" value="InterPro"/>
</dbReference>
<gene>
    <name evidence="8" type="ORF">A9O67_00465</name>
</gene>
<dbReference type="GO" id="GO:0005886">
    <property type="term" value="C:plasma membrane"/>
    <property type="evidence" value="ECO:0007669"/>
    <property type="project" value="UniProtKB-SubCell"/>
</dbReference>
<comment type="subcellular location">
    <subcellularLocation>
        <location evidence="1">Cell membrane</location>
        <topology evidence="1">Multi-pass membrane protein</topology>
    </subcellularLocation>
</comment>
<feature type="transmembrane region" description="Helical" evidence="7">
    <location>
        <begin position="342"/>
        <end position="375"/>
    </location>
</feature>
<dbReference type="Proteomes" id="UP000091969">
    <property type="component" value="Unassembled WGS sequence"/>
</dbReference>
<accession>A0A1A6DXG2</accession>
<dbReference type="STRING" id="1101373.A9O67_00465"/>
<evidence type="ECO:0000256" key="4">
    <source>
        <dbReference type="ARBA" id="ARBA00022692"/>
    </source>
</evidence>
<evidence type="ECO:0000256" key="5">
    <source>
        <dbReference type="ARBA" id="ARBA00022989"/>
    </source>
</evidence>
<dbReference type="PANTHER" id="PTHR33567">
    <property type="entry name" value="CHROMATE ION TRANSPORTER (EUROFUNG)"/>
    <property type="match status" value="1"/>
</dbReference>
<organism evidence="8 9">
    <name type="scientific">Tepidimonas fonticaldi</name>
    <dbReference type="NCBI Taxonomy" id="1101373"/>
    <lineage>
        <taxon>Bacteria</taxon>
        <taxon>Pseudomonadati</taxon>
        <taxon>Pseudomonadota</taxon>
        <taxon>Betaproteobacteria</taxon>
        <taxon>Burkholderiales</taxon>
        <taxon>Tepidimonas</taxon>
    </lineage>
</organism>